<organism evidence="2 3">
    <name type="scientific">Pseudomonas fragi</name>
    <dbReference type="NCBI Taxonomy" id="296"/>
    <lineage>
        <taxon>Bacteria</taxon>
        <taxon>Pseudomonadati</taxon>
        <taxon>Pseudomonadota</taxon>
        <taxon>Gammaproteobacteria</taxon>
        <taxon>Pseudomonadales</taxon>
        <taxon>Pseudomonadaceae</taxon>
        <taxon>Pseudomonas</taxon>
    </lineage>
</organism>
<comment type="caution">
    <text evidence="2">The sequence shown here is derived from an EMBL/GenBank/DDBJ whole genome shotgun (WGS) entry which is preliminary data.</text>
</comment>
<dbReference type="Proteomes" id="UP000216113">
    <property type="component" value="Unassembled WGS sequence"/>
</dbReference>
<proteinExistence type="predicted"/>
<dbReference type="EMBL" id="NQKL01000003">
    <property type="protein sequence ID" value="OZY43026.1"/>
    <property type="molecule type" value="Genomic_DNA"/>
</dbReference>
<reference evidence="2 3" key="1">
    <citation type="submission" date="2017-08" db="EMBL/GenBank/DDBJ databases">
        <title>Genomic and metabolic characterisation of spoilage-associated Pseudomonas species.</title>
        <authorList>
            <person name="Stanborough T."/>
            <person name="Fegan N."/>
            <person name="Powell S.M."/>
            <person name="Singh T."/>
            <person name="Tamplin M.L."/>
            <person name="Chandry P.S."/>
        </authorList>
    </citation>
    <scope>NUCLEOTIDE SEQUENCE [LARGE SCALE GENOMIC DNA]</scope>
    <source>
        <strain evidence="2 3">F1820</strain>
    </source>
</reference>
<name>A0A266LY63_PSEFR</name>
<feature type="chain" id="PRO_5012244209" evidence="1">
    <location>
        <begin position="20"/>
        <end position="247"/>
    </location>
</feature>
<accession>A0A266LY63</accession>
<evidence type="ECO:0000256" key="1">
    <source>
        <dbReference type="SAM" id="SignalP"/>
    </source>
</evidence>
<protein>
    <submittedName>
        <fullName evidence="2">Pilus assembly protein</fullName>
    </submittedName>
</protein>
<evidence type="ECO:0000313" key="2">
    <source>
        <dbReference type="EMBL" id="OZY43026.1"/>
    </source>
</evidence>
<dbReference type="InterPro" id="IPR013783">
    <property type="entry name" value="Ig-like_fold"/>
</dbReference>
<gene>
    <name evidence="2" type="ORF">CJF43_05415</name>
</gene>
<keyword evidence="1" id="KW-0732">Signal</keyword>
<dbReference type="InterPro" id="IPR008962">
    <property type="entry name" value="PapD-like_sf"/>
</dbReference>
<dbReference type="SUPFAM" id="SSF49354">
    <property type="entry name" value="PapD-like"/>
    <property type="match status" value="1"/>
</dbReference>
<dbReference type="AlphaFoldDB" id="A0A266LY63"/>
<dbReference type="RefSeq" id="WP_095028297.1">
    <property type="nucleotide sequence ID" value="NZ_NQKL01000003.1"/>
</dbReference>
<dbReference type="Gene3D" id="2.60.40.10">
    <property type="entry name" value="Immunoglobulins"/>
    <property type="match status" value="1"/>
</dbReference>
<feature type="signal peptide" evidence="1">
    <location>
        <begin position="1"/>
        <end position="19"/>
    </location>
</feature>
<sequence length="247" mass="27287">MKLISAILAVWCISLSVSAGPNINIGTVFDYMDAGQSSYLKRIYNGGNSTAFVRVSILEIIYKADGTSEEVPLQAQGNSAVRDGLIASPARMIVPSRGNQGTRLLFKGARDKERYFRVRFIPVVPEKEDEFAISKEEVSEYKKNLSAGVNVLAGYGSIFIVRPANARFDTKIEDTAQQYSLRNNGNTVIVADELKNCAINTPTECQPVTMNHILPGRVFSIKKEAGRQYRFTLIEGSVKKDIEVRGK</sequence>
<evidence type="ECO:0000313" key="3">
    <source>
        <dbReference type="Proteomes" id="UP000216113"/>
    </source>
</evidence>